<dbReference type="RefSeq" id="WP_069381686.1">
    <property type="nucleotide sequence ID" value="NZ_CP017141.1"/>
</dbReference>
<dbReference type="Gene3D" id="3.40.1760.10">
    <property type="entry name" value="YfbM-like super family"/>
    <property type="match status" value="1"/>
</dbReference>
<gene>
    <name evidence="1" type="ORF">BFS30_24400</name>
</gene>
<dbReference type="AlphaFoldDB" id="A0A1D7QMY3"/>
<dbReference type="EMBL" id="CP017141">
    <property type="protein sequence ID" value="AOM80024.1"/>
    <property type="molecule type" value="Genomic_DNA"/>
</dbReference>
<dbReference type="Proteomes" id="UP000094313">
    <property type="component" value="Chromosome"/>
</dbReference>
<reference evidence="1 2" key="1">
    <citation type="submission" date="2016-08" db="EMBL/GenBank/DDBJ databases">
        <authorList>
            <person name="Seilhamer J.J."/>
        </authorList>
    </citation>
    <scope>NUCLEOTIDE SEQUENCE [LARGE SCALE GENOMIC DNA]</scope>
    <source>
        <strain evidence="1 2">DX4</strain>
    </source>
</reference>
<evidence type="ECO:0000313" key="2">
    <source>
        <dbReference type="Proteomes" id="UP000094313"/>
    </source>
</evidence>
<name>A0A1D7QMY3_9SPHI</name>
<dbReference type="Pfam" id="PF08974">
    <property type="entry name" value="DUF1877"/>
    <property type="match status" value="1"/>
</dbReference>
<accession>A0A1D7QMY3</accession>
<dbReference type="SUPFAM" id="SSF111069">
    <property type="entry name" value="Hypothetical protein yfbM"/>
    <property type="match status" value="1"/>
</dbReference>
<dbReference type="InterPro" id="IPR015068">
    <property type="entry name" value="DUF1877"/>
</dbReference>
<evidence type="ECO:0008006" key="3">
    <source>
        <dbReference type="Google" id="ProtNLM"/>
    </source>
</evidence>
<proteinExistence type="predicted"/>
<protein>
    <recommendedName>
        <fullName evidence="3">DUF1877 domain-containing protein</fullName>
    </recommendedName>
</protein>
<evidence type="ECO:0000313" key="1">
    <source>
        <dbReference type="EMBL" id="AOM80024.1"/>
    </source>
</evidence>
<dbReference type="KEGG" id="psty:BFS30_24400"/>
<dbReference type="InterPro" id="IPR035944">
    <property type="entry name" value="YfbM-like_sf"/>
</dbReference>
<keyword evidence="2" id="KW-1185">Reference proteome</keyword>
<organism evidence="1 2">
    <name type="scientific">Pedobacter steynii</name>
    <dbReference type="NCBI Taxonomy" id="430522"/>
    <lineage>
        <taxon>Bacteria</taxon>
        <taxon>Pseudomonadati</taxon>
        <taxon>Bacteroidota</taxon>
        <taxon>Sphingobacteriia</taxon>
        <taxon>Sphingobacteriales</taxon>
        <taxon>Sphingobacteriaceae</taxon>
        <taxon>Pedobacter</taxon>
    </lineage>
</organism>
<sequence length="163" mass="18631">MSMIGRLLRVTNSELEDYLKDSSLLEDRIYSNEEDPNSIDIDKAWDGIVYLLTGDSVASSEHPLVQVLFSGQLIDEDQDLGYGPAHYLTPEQVDVLNNEIAGINIERLKQKFDPIRMTELGIYPEIWEEGDEAFDYLNPFFFNLQQFYTLAAKNGEAIITFLN</sequence>